<evidence type="ECO:0000313" key="3">
    <source>
        <dbReference type="Proteomes" id="UP001213681"/>
    </source>
</evidence>
<dbReference type="GeneID" id="81594521"/>
<keyword evidence="3" id="KW-1185">Reference proteome</keyword>
<evidence type="ECO:0000313" key="2">
    <source>
        <dbReference type="EMBL" id="KAJ5465198.1"/>
    </source>
</evidence>
<dbReference type="EMBL" id="JAPVEA010000001">
    <property type="protein sequence ID" value="KAJ5465198.1"/>
    <property type="molecule type" value="Genomic_DNA"/>
</dbReference>
<accession>A0AAD6CGZ6</accession>
<organism evidence="2 3">
    <name type="scientific">Penicillium daleae</name>
    <dbReference type="NCBI Taxonomy" id="63821"/>
    <lineage>
        <taxon>Eukaryota</taxon>
        <taxon>Fungi</taxon>
        <taxon>Dikarya</taxon>
        <taxon>Ascomycota</taxon>
        <taxon>Pezizomycotina</taxon>
        <taxon>Eurotiomycetes</taxon>
        <taxon>Eurotiomycetidae</taxon>
        <taxon>Eurotiales</taxon>
        <taxon>Aspergillaceae</taxon>
        <taxon>Penicillium</taxon>
    </lineage>
</organism>
<dbReference type="InterPro" id="IPR029069">
    <property type="entry name" value="HotDog_dom_sf"/>
</dbReference>
<feature type="domain" description="Thioesterase" evidence="1">
    <location>
        <begin position="3"/>
        <end position="47"/>
    </location>
</feature>
<proteinExistence type="predicted"/>
<sequence length="93" mass="10278">MYGVAVDANTAFFSSIAYPAVAELGLRVNKLGKSSVTYEVGIFERGMDEVRAVAQCVHVFVERSTGRPSHEGMSSKLRKVLERLCVEQRSLKL</sequence>
<dbReference type="SUPFAM" id="SSF54637">
    <property type="entry name" value="Thioesterase/thiol ester dehydrase-isomerase"/>
    <property type="match status" value="1"/>
</dbReference>
<dbReference type="Gene3D" id="3.10.129.10">
    <property type="entry name" value="Hotdog Thioesterase"/>
    <property type="match status" value="1"/>
</dbReference>
<dbReference type="Pfam" id="PF03061">
    <property type="entry name" value="4HBT"/>
    <property type="match status" value="1"/>
</dbReference>
<comment type="caution">
    <text evidence="2">The sequence shown here is derived from an EMBL/GenBank/DDBJ whole genome shotgun (WGS) entry which is preliminary data.</text>
</comment>
<name>A0AAD6CGZ6_9EURO</name>
<evidence type="ECO:0000259" key="1">
    <source>
        <dbReference type="Pfam" id="PF03061"/>
    </source>
</evidence>
<reference evidence="2" key="2">
    <citation type="journal article" date="2023" name="IMA Fungus">
        <title>Comparative genomic study of the Penicillium genus elucidates a diverse pangenome and 15 lateral gene transfer events.</title>
        <authorList>
            <person name="Petersen C."/>
            <person name="Sorensen T."/>
            <person name="Nielsen M.R."/>
            <person name="Sondergaard T.E."/>
            <person name="Sorensen J.L."/>
            <person name="Fitzpatrick D.A."/>
            <person name="Frisvad J.C."/>
            <person name="Nielsen K.L."/>
        </authorList>
    </citation>
    <scope>NUCLEOTIDE SEQUENCE</scope>
    <source>
        <strain evidence="2">IBT 16125</strain>
    </source>
</reference>
<protein>
    <recommendedName>
        <fullName evidence="1">Thioesterase domain-containing protein</fullName>
    </recommendedName>
</protein>
<dbReference type="RefSeq" id="XP_056772045.1">
    <property type="nucleotide sequence ID" value="XM_056904278.1"/>
</dbReference>
<dbReference type="InterPro" id="IPR006683">
    <property type="entry name" value="Thioestr_dom"/>
</dbReference>
<gene>
    <name evidence="2" type="ORF">N7458_000884</name>
</gene>
<dbReference type="AlphaFoldDB" id="A0AAD6CGZ6"/>
<dbReference type="Proteomes" id="UP001213681">
    <property type="component" value="Unassembled WGS sequence"/>
</dbReference>
<reference evidence="2" key="1">
    <citation type="submission" date="2022-12" db="EMBL/GenBank/DDBJ databases">
        <authorList>
            <person name="Petersen C."/>
        </authorList>
    </citation>
    <scope>NUCLEOTIDE SEQUENCE</scope>
    <source>
        <strain evidence="2">IBT 16125</strain>
    </source>
</reference>